<dbReference type="InterPro" id="IPR050300">
    <property type="entry name" value="GDXG_lipolytic_enzyme"/>
</dbReference>
<dbReference type="EMBL" id="ANOH01000150">
    <property type="protein sequence ID" value="EMI56414.1"/>
    <property type="molecule type" value="Genomic_DNA"/>
</dbReference>
<sequence>MDAGRFLVKHASQYGLDPDKIGVWGGSAGGHLSLMTGLAPGNLFPGASELAGYDPTYRCVASYFPATSFLRIDLLKGSNFENPQKFVAMLGGPYEDNLENAKLLSPVEYLSKASPPVLLLHGEKDDVLPISGSRYMVDAAKKAGANVKLLSVKNGRHSFGGNNLDPSLPEIQQHATEFILQHLKPEQQAIDRAVTDEKP</sequence>
<proteinExistence type="predicted"/>
<dbReference type="InterPro" id="IPR049492">
    <property type="entry name" value="BD-FAE-like_dom"/>
</dbReference>
<reference evidence="3 4" key="1">
    <citation type="journal article" date="2013" name="Mar. Genomics">
        <title>Expression of sulfatases in Rhodopirellula baltica and the diversity of sulfatases in the genus Rhodopirellula.</title>
        <authorList>
            <person name="Wegner C.E."/>
            <person name="Richter-Heitmann T."/>
            <person name="Klindworth A."/>
            <person name="Klockow C."/>
            <person name="Richter M."/>
            <person name="Achstetter T."/>
            <person name="Glockner F.O."/>
            <person name="Harder J."/>
        </authorList>
    </citation>
    <scope>NUCLEOTIDE SEQUENCE [LARGE SCALE GENOMIC DNA]</scope>
    <source>
        <strain evidence="3 4">SM41</strain>
    </source>
</reference>
<comment type="caution">
    <text evidence="3">The sequence shown here is derived from an EMBL/GenBank/DDBJ whole genome shotgun (WGS) entry which is preliminary data.</text>
</comment>
<dbReference type="Pfam" id="PF20434">
    <property type="entry name" value="BD-FAE"/>
    <property type="match status" value="1"/>
</dbReference>
<dbReference type="PANTHER" id="PTHR48081">
    <property type="entry name" value="AB HYDROLASE SUPERFAMILY PROTEIN C4A8.06C"/>
    <property type="match status" value="1"/>
</dbReference>
<dbReference type="Gene3D" id="3.40.50.1820">
    <property type="entry name" value="alpha/beta hydrolase"/>
    <property type="match status" value="1"/>
</dbReference>
<dbReference type="GO" id="GO:0016787">
    <property type="term" value="F:hydrolase activity"/>
    <property type="evidence" value="ECO:0007669"/>
    <property type="project" value="UniProtKB-KW"/>
</dbReference>
<feature type="domain" description="BD-FAE-like" evidence="2">
    <location>
        <begin position="4"/>
        <end position="136"/>
    </location>
</feature>
<dbReference type="PATRIC" id="fig|1263870.3.peg.2295"/>
<dbReference type="InterPro" id="IPR029058">
    <property type="entry name" value="AB_hydrolase_fold"/>
</dbReference>
<keyword evidence="1 3" id="KW-0378">Hydrolase</keyword>
<name>M5U568_9BACT</name>
<protein>
    <submittedName>
        <fullName evidence="3">Alpha/beta hydrolase domain-containing protein</fullName>
    </submittedName>
</protein>
<evidence type="ECO:0000313" key="4">
    <source>
        <dbReference type="Proteomes" id="UP000011885"/>
    </source>
</evidence>
<evidence type="ECO:0000256" key="1">
    <source>
        <dbReference type="ARBA" id="ARBA00022801"/>
    </source>
</evidence>
<dbReference type="Proteomes" id="UP000011885">
    <property type="component" value="Unassembled WGS sequence"/>
</dbReference>
<organism evidence="3 4">
    <name type="scientific">Rhodopirellula sallentina SM41</name>
    <dbReference type="NCBI Taxonomy" id="1263870"/>
    <lineage>
        <taxon>Bacteria</taxon>
        <taxon>Pseudomonadati</taxon>
        <taxon>Planctomycetota</taxon>
        <taxon>Planctomycetia</taxon>
        <taxon>Pirellulales</taxon>
        <taxon>Pirellulaceae</taxon>
        <taxon>Rhodopirellula</taxon>
    </lineage>
</organism>
<gene>
    <name evidence="3" type="ORF">RSSM_02153</name>
</gene>
<dbReference type="SUPFAM" id="SSF53474">
    <property type="entry name" value="alpha/beta-Hydrolases"/>
    <property type="match status" value="1"/>
</dbReference>
<keyword evidence="4" id="KW-1185">Reference proteome</keyword>
<accession>M5U568</accession>
<dbReference type="PANTHER" id="PTHR48081:SF13">
    <property type="entry name" value="ALPHA_BETA HYDROLASE"/>
    <property type="match status" value="1"/>
</dbReference>
<evidence type="ECO:0000313" key="3">
    <source>
        <dbReference type="EMBL" id="EMI56414.1"/>
    </source>
</evidence>
<dbReference type="AlphaFoldDB" id="M5U568"/>
<evidence type="ECO:0000259" key="2">
    <source>
        <dbReference type="Pfam" id="PF20434"/>
    </source>
</evidence>